<reference evidence="4" key="1">
    <citation type="journal article" date="2018" name="Nat. Genet.">
        <title>Extensive intraspecific gene order and gene structural variations between Mo17 and other maize genomes.</title>
        <authorList>
            <person name="Sun S."/>
            <person name="Zhou Y."/>
            <person name="Chen J."/>
            <person name="Shi J."/>
            <person name="Zhao H."/>
            <person name="Zhao H."/>
            <person name="Song W."/>
            <person name="Zhang M."/>
            <person name="Cui Y."/>
            <person name="Dong X."/>
            <person name="Liu H."/>
            <person name="Ma X."/>
            <person name="Jiao Y."/>
            <person name="Wang B."/>
            <person name="Wei X."/>
            <person name="Stein J.C."/>
            <person name="Glaubitz J.C."/>
            <person name="Lu F."/>
            <person name="Yu G."/>
            <person name="Liang C."/>
            <person name="Fengler K."/>
            <person name="Li B."/>
            <person name="Rafalski A."/>
            <person name="Schnable P.S."/>
            <person name="Ware D.H."/>
            <person name="Buckler E.S."/>
            <person name="Lai J."/>
        </authorList>
    </citation>
    <scope>NUCLEOTIDE SEQUENCE [LARGE SCALE GENOMIC DNA]</scope>
    <source>
        <tissue evidence="4">Seedling</tissue>
    </source>
</reference>
<name>A0A3L6DKI7_MAIZE</name>
<dbReference type="GO" id="GO:0008168">
    <property type="term" value="F:methyltransferase activity"/>
    <property type="evidence" value="ECO:0007669"/>
    <property type="project" value="UniProtKB-KW"/>
</dbReference>
<keyword evidence="4" id="KW-0808">Transferase</keyword>
<comment type="similarity">
    <text evidence="1">Belongs to the CFA/CMAS family.</text>
</comment>
<organism evidence="4">
    <name type="scientific">Zea mays</name>
    <name type="common">Maize</name>
    <dbReference type="NCBI Taxonomy" id="4577"/>
    <lineage>
        <taxon>Eukaryota</taxon>
        <taxon>Viridiplantae</taxon>
        <taxon>Streptophyta</taxon>
        <taxon>Embryophyta</taxon>
        <taxon>Tracheophyta</taxon>
        <taxon>Spermatophyta</taxon>
        <taxon>Magnoliopsida</taxon>
        <taxon>Liliopsida</taxon>
        <taxon>Poales</taxon>
        <taxon>Poaceae</taxon>
        <taxon>PACMAD clade</taxon>
        <taxon>Panicoideae</taxon>
        <taxon>Andropogonodae</taxon>
        <taxon>Andropogoneae</taxon>
        <taxon>Tripsacinae</taxon>
        <taxon>Zea</taxon>
    </lineage>
</organism>
<accession>A0A3L6DKI7</accession>
<dbReference type="SUPFAM" id="SSF53335">
    <property type="entry name" value="S-adenosyl-L-methionine-dependent methyltransferases"/>
    <property type="match status" value="1"/>
</dbReference>
<dbReference type="PANTHER" id="PTHR43832">
    <property type="match status" value="1"/>
</dbReference>
<proteinExistence type="inferred from homology"/>
<dbReference type="Proteomes" id="UP000251960">
    <property type="component" value="Chromosome 8"/>
</dbReference>
<evidence type="ECO:0000313" key="4">
    <source>
        <dbReference type="EMBL" id="PWZ08747.1"/>
    </source>
</evidence>
<evidence type="ECO:0000256" key="1">
    <source>
        <dbReference type="ARBA" id="ARBA00010815"/>
    </source>
</evidence>
<evidence type="ECO:0000256" key="3">
    <source>
        <dbReference type="ARBA" id="ARBA00022691"/>
    </source>
</evidence>
<sequence length="188" mass="21878">MPNKTLHNTKTVPFSMLTEMFKYNSETLHNTKIVPFSMLTSMLTEMFKYNSVPSQEKIPRFGSVNNHPRQPSRLSSEVAGLPNQQHDIVQQSFLTDNLVPQNLTIPSVKYPNNHSQQSLKENKLPNIEIIVADINKFEHMKNYKSLLKKISRWMKEDGLLFIHLFCHKTFPYHFEVTRSSLRRSATMA</sequence>
<dbReference type="AlphaFoldDB" id="A0A3L6DKI7"/>
<keyword evidence="3" id="KW-0949">S-adenosyl-L-methionine</keyword>
<protein>
    <submittedName>
        <fullName evidence="4">(S)-coclaurine N-methyltransferase</fullName>
    </submittedName>
</protein>
<dbReference type="ExpressionAtlas" id="A0A3L6DKI7">
    <property type="expression patterns" value="baseline and differential"/>
</dbReference>
<comment type="caution">
    <text evidence="4">The sequence shown here is derived from an EMBL/GenBank/DDBJ whole genome shotgun (WGS) entry which is preliminary data.</text>
</comment>
<dbReference type="EMBL" id="NCVQ01000009">
    <property type="protein sequence ID" value="PWZ08747.1"/>
    <property type="molecule type" value="Genomic_DNA"/>
</dbReference>
<dbReference type="InterPro" id="IPR029063">
    <property type="entry name" value="SAM-dependent_MTases_sf"/>
</dbReference>
<gene>
    <name evidence="4" type="primary">CNMT_2</name>
    <name evidence="4" type="ORF">Zm00014a_027475</name>
</gene>
<keyword evidence="2 4" id="KW-0489">Methyltransferase</keyword>
<evidence type="ECO:0000256" key="2">
    <source>
        <dbReference type="ARBA" id="ARBA00022603"/>
    </source>
</evidence>
<dbReference type="PANTHER" id="PTHR43832:SF1">
    <property type="entry name" value="S-ADENOSYL-L-METHIONINE-DEPENDENT METHYLTRANSFERASES SUPERFAMILY PROTEIN"/>
    <property type="match status" value="1"/>
</dbReference>
<dbReference type="Gene3D" id="3.40.50.150">
    <property type="entry name" value="Vaccinia Virus protein VP39"/>
    <property type="match status" value="1"/>
</dbReference>
<dbReference type="GO" id="GO:0032259">
    <property type="term" value="P:methylation"/>
    <property type="evidence" value="ECO:0007669"/>
    <property type="project" value="UniProtKB-KW"/>
</dbReference>